<reference evidence="2" key="1">
    <citation type="submission" date="2022-11" db="UniProtKB">
        <authorList>
            <consortium name="WormBaseParasite"/>
        </authorList>
    </citation>
    <scope>IDENTIFICATION</scope>
</reference>
<protein>
    <submittedName>
        <fullName evidence="2">Cyclic nucleotide-binding domain-containing protein</fullName>
    </submittedName>
</protein>
<proteinExistence type="predicted"/>
<dbReference type="Proteomes" id="UP000887580">
    <property type="component" value="Unplaced"/>
</dbReference>
<evidence type="ECO:0000313" key="1">
    <source>
        <dbReference type="Proteomes" id="UP000887580"/>
    </source>
</evidence>
<organism evidence="1 2">
    <name type="scientific">Panagrolaimus sp. PS1159</name>
    <dbReference type="NCBI Taxonomy" id="55785"/>
    <lineage>
        <taxon>Eukaryota</taxon>
        <taxon>Metazoa</taxon>
        <taxon>Ecdysozoa</taxon>
        <taxon>Nematoda</taxon>
        <taxon>Chromadorea</taxon>
        <taxon>Rhabditida</taxon>
        <taxon>Tylenchina</taxon>
        <taxon>Panagrolaimomorpha</taxon>
        <taxon>Panagrolaimoidea</taxon>
        <taxon>Panagrolaimidae</taxon>
        <taxon>Panagrolaimus</taxon>
    </lineage>
</organism>
<dbReference type="WBParaSite" id="PS1159_v2.g21306.t1">
    <property type="protein sequence ID" value="PS1159_v2.g21306.t1"/>
    <property type="gene ID" value="PS1159_v2.g21306"/>
</dbReference>
<accession>A0AC35FVN4</accession>
<name>A0AC35FVN4_9BILA</name>
<evidence type="ECO:0000313" key="2">
    <source>
        <dbReference type="WBParaSite" id="PS1159_v2.g21306.t1"/>
    </source>
</evidence>
<sequence>MYLNNALFYQSLSKNPKDRKEDDLNVIYNNLRKLDIFNCLNDAPLRVVCQTARLERHHTNHVLFRKGQSATCWYILLSGSVYMNKQIYMPIGWYVFI</sequence>